<dbReference type="InterPro" id="IPR041118">
    <property type="entry name" value="Rx_N"/>
</dbReference>
<keyword evidence="1" id="KW-0677">Repeat</keyword>
<dbReference type="InParanoid" id="A0A2R6RXV6"/>
<evidence type="ECO:0000256" key="5">
    <source>
        <dbReference type="SAM" id="Coils"/>
    </source>
</evidence>
<dbReference type="Gene3D" id="3.80.10.10">
    <property type="entry name" value="Ribonuclease Inhibitor"/>
    <property type="match status" value="1"/>
</dbReference>
<evidence type="ECO:0000259" key="6">
    <source>
        <dbReference type="Pfam" id="PF18052"/>
    </source>
</evidence>
<keyword evidence="2" id="KW-0547">Nucleotide-binding</keyword>
<keyword evidence="3" id="KW-0611">Plant defense</keyword>
<sequence>MADTVITFVLENLTRILSEEADLLSGVEEEVKSLESQLKLTQSYIRDFRPRRNDQTINVEFINQVRDAAREAEDIIDEYVASSAQQRGENLLVRTKNGFLGLLARRRAAEEIKGVKRRFEEIYKSRETFAIQITQPGDVIQDDLSMRKRLIFEETDVVGLDADAAAITERLTKGQLQTLKLERDRRCNELDSLEYMVFPQSLVKLTIVETQLLEDPMEVLGELPNLQVLKLKNAAYSGHKLHCGWNMFPKLQVLKLVNLAIRSWTIAQGTMPSLRSVVINRCGHLEGLPSALREMPAFQELELWSPHGQVVNEAREIEMSRGKENFMLVIYQS</sequence>
<proteinExistence type="predicted"/>
<dbReference type="CDD" id="cd14798">
    <property type="entry name" value="RX-CC_like"/>
    <property type="match status" value="1"/>
</dbReference>
<dbReference type="OMA" id="PINRAMA"/>
<dbReference type="InterPro" id="IPR032675">
    <property type="entry name" value="LRR_dom_sf"/>
</dbReference>
<evidence type="ECO:0000256" key="3">
    <source>
        <dbReference type="ARBA" id="ARBA00022821"/>
    </source>
</evidence>
<gene>
    <name evidence="7" type="ORF">CEY00_Acc02013</name>
</gene>
<keyword evidence="5" id="KW-0175">Coiled coil</keyword>
<reference evidence="7 8" key="1">
    <citation type="submission" date="2017-07" db="EMBL/GenBank/DDBJ databases">
        <title>An improved, manually edited Actinidia chinensis var. chinensis (kiwifruit) genome highlights the challenges associated with draft genomes and gene prediction in plants.</title>
        <authorList>
            <person name="Pilkington S."/>
            <person name="Crowhurst R."/>
            <person name="Hilario E."/>
            <person name="Nardozza S."/>
            <person name="Fraser L."/>
            <person name="Peng Y."/>
            <person name="Gunaseelan K."/>
            <person name="Simpson R."/>
            <person name="Tahir J."/>
            <person name="Deroles S."/>
            <person name="Templeton K."/>
            <person name="Luo Z."/>
            <person name="Davy M."/>
            <person name="Cheng C."/>
            <person name="Mcneilage M."/>
            <person name="Scaglione D."/>
            <person name="Liu Y."/>
            <person name="Zhang Q."/>
            <person name="Datson P."/>
            <person name="De Silva N."/>
            <person name="Gardiner S."/>
            <person name="Bassett H."/>
            <person name="Chagne D."/>
            <person name="Mccallum J."/>
            <person name="Dzierzon H."/>
            <person name="Deng C."/>
            <person name="Wang Y.-Y."/>
            <person name="Barron N."/>
            <person name="Manako K."/>
            <person name="Bowen J."/>
            <person name="Foster T."/>
            <person name="Erridge Z."/>
            <person name="Tiffin H."/>
            <person name="Waite C."/>
            <person name="Davies K."/>
            <person name="Grierson E."/>
            <person name="Laing W."/>
            <person name="Kirk R."/>
            <person name="Chen X."/>
            <person name="Wood M."/>
            <person name="Montefiori M."/>
            <person name="Brummell D."/>
            <person name="Schwinn K."/>
            <person name="Catanach A."/>
            <person name="Fullerton C."/>
            <person name="Li D."/>
            <person name="Meiyalaghan S."/>
            <person name="Nieuwenhuizen N."/>
            <person name="Read N."/>
            <person name="Prakash R."/>
            <person name="Hunter D."/>
            <person name="Zhang H."/>
            <person name="Mckenzie M."/>
            <person name="Knabel M."/>
            <person name="Harris A."/>
            <person name="Allan A."/>
            <person name="Chen A."/>
            <person name="Janssen B."/>
            <person name="Plunkett B."/>
            <person name="Dwamena C."/>
            <person name="Voogd C."/>
            <person name="Leif D."/>
            <person name="Lafferty D."/>
            <person name="Souleyre E."/>
            <person name="Varkonyi-Gasic E."/>
            <person name="Gambi F."/>
            <person name="Hanley J."/>
            <person name="Yao J.-L."/>
            <person name="Cheung J."/>
            <person name="David K."/>
            <person name="Warren B."/>
            <person name="Marsh K."/>
            <person name="Snowden K."/>
            <person name="Lin-Wang K."/>
            <person name="Brian L."/>
            <person name="Martinez-Sanchez M."/>
            <person name="Wang M."/>
            <person name="Ileperuma N."/>
            <person name="Macnee N."/>
            <person name="Campin R."/>
            <person name="Mcatee P."/>
            <person name="Drummond R."/>
            <person name="Espley R."/>
            <person name="Ireland H."/>
            <person name="Wu R."/>
            <person name="Atkinson R."/>
            <person name="Karunairetnam S."/>
            <person name="Bulley S."/>
            <person name="Chunkath S."/>
            <person name="Hanley Z."/>
            <person name="Storey R."/>
            <person name="Thrimawithana A."/>
            <person name="Thomson S."/>
            <person name="David C."/>
            <person name="Testolin R."/>
        </authorList>
    </citation>
    <scope>NUCLEOTIDE SEQUENCE [LARGE SCALE GENOMIC DNA]</scope>
    <source>
        <strain evidence="8">cv. Red5</strain>
        <tissue evidence="7">Young leaf</tissue>
    </source>
</reference>
<dbReference type="GO" id="GO:0006952">
    <property type="term" value="P:defense response"/>
    <property type="evidence" value="ECO:0007669"/>
    <property type="project" value="UniProtKB-KW"/>
</dbReference>
<feature type="domain" description="Disease resistance N-terminal" evidence="6">
    <location>
        <begin position="5"/>
        <end position="89"/>
    </location>
</feature>
<name>A0A2R6RXV6_ACTCC</name>
<dbReference type="GO" id="GO:0005524">
    <property type="term" value="F:ATP binding"/>
    <property type="evidence" value="ECO:0007669"/>
    <property type="project" value="UniProtKB-KW"/>
</dbReference>
<protein>
    <submittedName>
        <fullName evidence="7">Disease resistance RPP8-like protein</fullName>
    </submittedName>
</protein>
<accession>A0A2R6RXV6</accession>
<dbReference type="Pfam" id="PF18052">
    <property type="entry name" value="Rx_N"/>
    <property type="match status" value="1"/>
</dbReference>
<dbReference type="Gramene" id="PSS34871">
    <property type="protein sequence ID" value="PSS34871"/>
    <property type="gene ID" value="CEY00_Acc02013"/>
</dbReference>
<evidence type="ECO:0000256" key="2">
    <source>
        <dbReference type="ARBA" id="ARBA00022741"/>
    </source>
</evidence>
<dbReference type="EMBL" id="NKQK01000002">
    <property type="protein sequence ID" value="PSS34871.1"/>
    <property type="molecule type" value="Genomic_DNA"/>
</dbReference>
<evidence type="ECO:0000256" key="1">
    <source>
        <dbReference type="ARBA" id="ARBA00022737"/>
    </source>
</evidence>
<dbReference type="OrthoDB" id="3027644at2759"/>
<reference evidence="8" key="2">
    <citation type="journal article" date="2018" name="BMC Genomics">
        <title>A manually annotated Actinidia chinensis var. chinensis (kiwifruit) genome highlights the challenges associated with draft genomes and gene prediction in plants.</title>
        <authorList>
            <person name="Pilkington S.M."/>
            <person name="Crowhurst R."/>
            <person name="Hilario E."/>
            <person name="Nardozza S."/>
            <person name="Fraser L."/>
            <person name="Peng Y."/>
            <person name="Gunaseelan K."/>
            <person name="Simpson R."/>
            <person name="Tahir J."/>
            <person name="Deroles S.C."/>
            <person name="Templeton K."/>
            <person name="Luo Z."/>
            <person name="Davy M."/>
            <person name="Cheng C."/>
            <person name="McNeilage M."/>
            <person name="Scaglione D."/>
            <person name="Liu Y."/>
            <person name="Zhang Q."/>
            <person name="Datson P."/>
            <person name="De Silva N."/>
            <person name="Gardiner S.E."/>
            <person name="Bassett H."/>
            <person name="Chagne D."/>
            <person name="McCallum J."/>
            <person name="Dzierzon H."/>
            <person name="Deng C."/>
            <person name="Wang Y.Y."/>
            <person name="Barron L."/>
            <person name="Manako K."/>
            <person name="Bowen J."/>
            <person name="Foster T.M."/>
            <person name="Erridge Z.A."/>
            <person name="Tiffin H."/>
            <person name="Waite C.N."/>
            <person name="Davies K.M."/>
            <person name="Grierson E.P."/>
            <person name="Laing W.A."/>
            <person name="Kirk R."/>
            <person name="Chen X."/>
            <person name="Wood M."/>
            <person name="Montefiori M."/>
            <person name="Brummell D.A."/>
            <person name="Schwinn K.E."/>
            <person name="Catanach A."/>
            <person name="Fullerton C."/>
            <person name="Li D."/>
            <person name="Meiyalaghan S."/>
            <person name="Nieuwenhuizen N."/>
            <person name="Read N."/>
            <person name="Prakash R."/>
            <person name="Hunter D."/>
            <person name="Zhang H."/>
            <person name="McKenzie M."/>
            <person name="Knabel M."/>
            <person name="Harris A."/>
            <person name="Allan A.C."/>
            <person name="Gleave A."/>
            <person name="Chen A."/>
            <person name="Janssen B.J."/>
            <person name="Plunkett B."/>
            <person name="Ampomah-Dwamena C."/>
            <person name="Voogd C."/>
            <person name="Leif D."/>
            <person name="Lafferty D."/>
            <person name="Souleyre E.J.F."/>
            <person name="Varkonyi-Gasic E."/>
            <person name="Gambi F."/>
            <person name="Hanley J."/>
            <person name="Yao J.L."/>
            <person name="Cheung J."/>
            <person name="David K.M."/>
            <person name="Warren B."/>
            <person name="Marsh K."/>
            <person name="Snowden K.C."/>
            <person name="Lin-Wang K."/>
            <person name="Brian L."/>
            <person name="Martinez-Sanchez M."/>
            <person name="Wang M."/>
            <person name="Ileperuma N."/>
            <person name="Macnee N."/>
            <person name="Campin R."/>
            <person name="McAtee P."/>
            <person name="Drummond R.S.M."/>
            <person name="Espley R.V."/>
            <person name="Ireland H.S."/>
            <person name="Wu R."/>
            <person name="Atkinson R.G."/>
            <person name="Karunairetnam S."/>
            <person name="Bulley S."/>
            <person name="Chunkath S."/>
            <person name="Hanley Z."/>
            <person name="Storey R."/>
            <person name="Thrimawithana A.H."/>
            <person name="Thomson S."/>
            <person name="David C."/>
            <person name="Testolin R."/>
            <person name="Huang H."/>
            <person name="Hellens R.P."/>
            <person name="Schaffer R.J."/>
        </authorList>
    </citation>
    <scope>NUCLEOTIDE SEQUENCE [LARGE SCALE GENOMIC DNA]</scope>
    <source>
        <strain evidence="8">cv. Red5</strain>
    </source>
</reference>
<dbReference type="Proteomes" id="UP000241394">
    <property type="component" value="Chromosome LG2"/>
</dbReference>
<dbReference type="Gene3D" id="1.20.5.4130">
    <property type="match status" value="1"/>
</dbReference>
<keyword evidence="8" id="KW-1185">Reference proteome</keyword>
<dbReference type="InterPro" id="IPR038005">
    <property type="entry name" value="RX-like_CC"/>
</dbReference>
<dbReference type="PANTHER" id="PTHR15140">
    <property type="entry name" value="TUBULIN-SPECIFIC CHAPERONE E"/>
    <property type="match status" value="1"/>
</dbReference>
<keyword evidence="4" id="KW-0067">ATP-binding</keyword>
<dbReference type="SUPFAM" id="SSF52058">
    <property type="entry name" value="L domain-like"/>
    <property type="match status" value="1"/>
</dbReference>
<dbReference type="PANTHER" id="PTHR15140:SF37">
    <property type="entry name" value="UBIQUITIN-LIKE DOMAIN-CONTAINING PROTEIN"/>
    <property type="match status" value="1"/>
</dbReference>
<organism evidence="7 8">
    <name type="scientific">Actinidia chinensis var. chinensis</name>
    <name type="common">Chinese soft-hair kiwi</name>
    <dbReference type="NCBI Taxonomy" id="1590841"/>
    <lineage>
        <taxon>Eukaryota</taxon>
        <taxon>Viridiplantae</taxon>
        <taxon>Streptophyta</taxon>
        <taxon>Embryophyta</taxon>
        <taxon>Tracheophyta</taxon>
        <taxon>Spermatophyta</taxon>
        <taxon>Magnoliopsida</taxon>
        <taxon>eudicotyledons</taxon>
        <taxon>Gunneridae</taxon>
        <taxon>Pentapetalae</taxon>
        <taxon>asterids</taxon>
        <taxon>Ericales</taxon>
        <taxon>Actinidiaceae</taxon>
        <taxon>Actinidia</taxon>
    </lineage>
</organism>
<evidence type="ECO:0000256" key="4">
    <source>
        <dbReference type="ARBA" id="ARBA00022840"/>
    </source>
</evidence>
<evidence type="ECO:0000313" key="7">
    <source>
        <dbReference type="EMBL" id="PSS34871.1"/>
    </source>
</evidence>
<dbReference type="STRING" id="1590841.A0A2R6RXV6"/>
<feature type="coiled-coil region" evidence="5">
    <location>
        <begin position="10"/>
        <end position="37"/>
    </location>
</feature>
<evidence type="ECO:0000313" key="8">
    <source>
        <dbReference type="Proteomes" id="UP000241394"/>
    </source>
</evidence>
<comment type="caution">
    <text evidence="7">The sequence shown here is derived from an EMBL/GenBank/DDBJ whole genome shotgun (WGS) entry which is preliminary data.</text>
</comment>
<dbReference type="AlphaFoldDB" id="A0A2R6RXV6"/>